<dbReference type="PANTHER" id="PTHR42738:SF7">
    <property type="entry name" value="HYDROXYMETHYLGLUTARYL-COA LYASE"/>
    <property type="match status" value="1"/>
</dbReference>
<keyword evidence="10" id="KW-1185">Reference proteome</keyword>
<dbReference type="Pfam" id="PF00682">
    <property type="entry name" value="HMGL-like"/>
    <property type="match status" value="1"/>
</dbReference>
<dbReference type="Proteomes" id="UP001174909">
    <property type="component" value="Unassembled WGS sequence"/>
</dbReference>
<comment type="catalytic activity">
    <reaction evidence="6">
        <text>(3S)-3-hydroxy-3-methylglutaryl-CoA = acetoacetate + acetyl-CoA</text>
        <dbReference type="Rhea" id="RHEA:24404"/>
        <dbReference type="ChEBI" id="CHEBI:13705"/>
        <dbReference type="ChEBI" id="CHEBI:43074"/>
        <dbReference type="ChEBI" id="CHEBI:57288"/>
        <dbReference type="EC" id="4.1.3.4"/>
    </reaction>
</comment>
<dbReference type="SUPFAM" id="SSF51569">
    <property type="entry name" value="Aldolase"/>
    <property type="match status" value="1"/>
</dbReference>
<comment type="caution">
    <text evidence="9">The sequence shown here is derived from an EMBL/GenBank/DDBJ whole genome shotgun (WGS) entry which is preliminary data.</text>
</comment>
<accession>A0AA35RZM3</accession>
<dbReference type="PANTHER" id="PTHR42738">
    <property type="entry name" value="HYDROXYMETHYLGLUTARYL-COA LYASE"/>
    <property type="match status" value="1"/>
</dbReference>
<evidence type="ECO:0000259" key="8">
    <source>
        <dbReference type="Pfam" id="PF00682"/>
    </source>
</evidence>
<dbReference type="InterPro" id="IPR043594">
    <property type="entry name" value="HMGL"/>
</dbReference>
<dbReference type="InterPro" id="IPR000891">
    <property type="entry name" value="PYR_CT"/>
</dbReference>
<organism evidence="9 10">
    <name type="scientific">Geodia barretti</name>
    <name type="common">Barrett's horny sponge</name>
    <dbReference type="NCBI Taxonomy" id="519541"/>
    <lineage>
        <taxon>Eukaryota</taxon>
        <taxon>Metazoa</taxon>
        <taxon>Porifera</taxon>
        <taxon>Demospongiae</taxon>
        <taxon>Heteroscleromorpha</taxon>
        <taxon>Tetractinellida</taxon>
        <taxon>Astrophorina</taxon>
        <taxon>Geodiidae</taxon>
        <taxon>Geodia</taxon>
    </lineage>
</organism>
<dbReference type="Gene3D" id="3.20.20.70">
    <property type="entry name" value="Aldolase class I"/>
    <property type="match status" value="1"/>
</dbReference>
<comment type="pathway">
    <text evidence="1">Metabolic intermediate metabolism; (S)-3-hydroxy-3-methylglutaryl-CoA degradation; acetoacetate from (S)-3-hydroxy-3-methylglutaryl-CoA: step 1/1.</text>
</comment>
<feature type="domain" description="Pyruvate carboxyltransferase" evidence="8">
    <location>
        <begin position="6"/>
        <end position="80"/>
    </location>
</feature>
<evidence type="ECO:0000256" key="5">
    <source>
        <dbReference type="ARBA" id="ARBA00023239"/>
    </source>
</evidence>
<dbReference type="GO" id="GO:0006552">
    <property type="term" value="P:L-leucine catabolic process"/>
    <property type="evidence" value="ECO:0007669"/>
    <property type="project" value="TreeGrafter"/>
</dbReference>
<evidence type="ECO:0000256" key="6">
    <source>
        <dbReference type="ARBA" id="ARBA00049877"/>
    </source>
</evidence>
<protein>
    <recommendedName>
        <fullName evidence="3">hydroxymethylglutaryl-CoA lyase</fullName>
        <ecNumber evidence="3">4.1.3.4</ecNumber>
    </recommendedName>
</protein>
<dbReference type="AlphaFoldDB" id="A0AA35RZM3"/>
<dbReference type="InterPro" id="IPR013785">
    <property type="entry name" value="Aldolase_TIM"/>
</dbReference>
<dbReference type="EMBL" id="CASHTH010001843">
    <property type="protein sequence ID" value="CAI8020705.1"/>
    <property type="molecule type" value="Genomic_DNA"/>
</dbReference>
<dbReference type="EC" id="4.1.3.4" evidence="3"/>
<keyword evidence="7" id="KW-0812">Transmembrane</keyword>
<keyword evidence="7" id="KW-1133">Transmembrane helix</keyword>
<keyword evidence="4" id="KW-0479">Metal-binding</keyword>
<reference evidence="9" key="1">
    <citation type="submission" date="2023-03" db="EMBL/GenBank/DDBJ databases">
        <authorList>
            <person name="Steffen K."/>
            <person name="Cardenas P."/>
        </authorList>
    </citation>
    <scope>NUCLEOTIDE SEQUENCE</scope>
</reference>
<keyword evidence="5 9" id="KW-0456">Lyase</keyword>
<evidence type="ECO:0000313" key="10">
    <source>
        <dbReference type="Proteomes" id="UP001174909"/>
    </source>
</evidence>
<evidence type="ECO:0000256" key="1">
    <source>
        <dbReference type="ARBA" id="ARBA00005143"/>
    </source>
</evidence>
<keyword evidence="7" id="KW-0472">Membrane</keyword>
<comment type="similarity">
    <text evidence="2">Belongs to the HMG-CoA lyase family.</text>
</comment>
<dbReference type="GO" id="GO:0004419">
    <property type="term" value="F:hydroxymethylglutaryl-CoA lyase activity"/>
    <property type="evidence" value="ECO:0007669"/>
    <property type="project" value="UniProtKB-EC"/>
</dbReference>
<evidence type="ECO:0000256" key="3">
    <source>
        <dbReference type="ARBA" id="ARBA00012910"/>
    </source>
</evidence>
<gene>
    <name evidence="9" type="ORF">GBAR_LOCUS12361</name>
</gene>
<dbReference type="GO" id="GO:0046951">
    <property type="term" value="P:ketone body biosynthetic process"/>
    <property type="evidence" value="ECO:0007669"/>
    <property type="project" value="TreeGrafter"/>
</dbReference>
<dbReference type="GO" id="GO:0046872">
    <property type="term" value="F:metal ion binding"/>
    <property type="evidence" value="ECO:0007669"/>
    <property type="project" value="UniProtKB-KW"/>
</dbReference>
<sequence length="116" mass="12891">MADHVTVMRRINRVPGVIYPVLTPNLLGFQSAVEAGATEVSIFGAASETFSKKNINCTIDESVERFREVCEAAAERKIPVRAYVIITVHLLCLTLCAHVQLRIVCPWVSVRRSCFS</sequence>
<proteinExistence type="inferred from homology"/>
<name>A0AA35RZM3_GEOBA</name>
<evidence type="ECO:0000313" key="9">
    <source>
        <dbReference type="EMBL" id="CAI8020705.1"/>
    </source>
</evidence>
<evidence type="ECO:0000256" key="4">
    <source>
        <dbReference type="ARBA" id="ARBA00022723"/>
    </source>
</evidence>
<evidence type="ECO:0000256" key="2">
    <source>
        <dbReference type="ARBA" id="ARBA00009405"/>
    </source>
</evidence>
<feature type="transmembrane region" description="Helical" evidence="7">
    <location>
        <begin position="82"/>
        <end position="101"/>
    </location>
</feature>
<evidence type="ECO:0000256" key="7">
    <source>
        <dbReference type="SAM" id="Phobius"/>
    </source>
</evidence>